<dbReference type="EMBL" id="BT085238">
    <property type="protein sequence ID" value="ACR35591.1"/>
    <property type="molecule type" value="mRNA"/>
</dbReference>
<reference evidence="3" key="2">
    <citation type="submission" date="2012-06" db="EMBL/GenBank/DDBJ databases">
        <authorList>
            <person name="Yu Y."/>
            <person name="Currie J."/>
            <person name="Lomeli R."/>
            <person name="Angelova A."/>
            <person name="Collura K."/>
            <person name="Wissotski M."/>
            <person name="Campos D."/>
            <person name="Kudrna D."/>
            <person name="Golser W."/>
            <person name="Ashely E."/>
            <person name="Descour A."/>
            <person name="Fernandes J."/>
            <person name="Soderlund C."/>
            <person name="Walbot V."/>
        </authorList>
    </citation>
    <scope>NUCLEOTIDE SEQUENCE</scope>
    <source>
        <strain evidence="3">B73</strain>
    </source>
</reference>
<keyword evidence="2" id="KW-0472">Membrane</keyword>
<accession>C4J2L0</accession>
<keyword evidence="2" id="KW-0812">Transmembrane</keyword>
<evidence type="ECO:0000256" key="1">
    <source>
        <dbReference type="SAM" id="MobiDB-lite"/>
    </source>
</evidence>
<dbReference type="EMBL" id="BT086498">
    <property type="protein sequence ID" value="ACR36851.1"/>
    <property type="molecule type" value="mRNA"/>
</dbReference>
<evidence type="ECO:0000313" key="3">
    <source>
        <dbReference type="EMBL" id="ACR35410.1"/>
    </source>
</evidence>
<evidence type="ECO:0000256" key="2">
    <source>
        <dbReference type="SAM" id="Phobius"/>
    </source>
</evidence>
<feature type="compositionally biased region" description="Basic and acidic residues" evidence="1">
    <location>
        <begin position="283"/>
        <end position="295"/>
    </location>
</feature>
<dbReference type="EMBL" id="BT085057">
    <property type="protein sequence ID" value="ACR35410.1"/>
    <property type="molecule type" value="mRNA"/>
</dbReference>
<feature type="transmembrane region" description="Helical" evidence="2">
    <location>
        <begin position="167"/>
        <end position="188"/>
    </location>
</feature>
<proteinExistence type="evidence at transcript level"/>
<organism evidence="3">
    <name type="scientific">Zea mays</name>
    <name type="common">Maize</name>
    <dbReference type="NCBI Taxonomy" id="4577"/>
    <lineage>
        <taxon>Eukaryota</taxon>
        <taxon>Viridiplantae</taxon>
        <taxon>Streptophyta</taxon>
        <taxon>Embryophyta</taxon>
        <taxon>Tracheophyta</taxon>
        <taxon>Spermatophyta</taxon>
        <taxon>Magnoliopsida</taxon>
        <taxon>Liliopsida</taxon>
        <taxon>Poales</taxon>
        <taxon>Poaceae</taxon>
        <taxon>PACMAD clade</taxon>
        <taxon>Panicoideae</taxon>
        <taxon>Andropogonodae</taxon>
        <taxon>Andropogoneae</taxon>
        <taxon>Tripsacinae</taxon>
        <taxon>Zea</taxon>
    </lineage>
</organism>
<name>C4J2L0_MAIZE</name>
<feature type="region of interest" description="Disordered" evidence="1">
    <location>
        <begin position="279"/>
        <end position="325"/>
    </location>
</feature>
<sequence length="356" mass="37391">MWFVSLLSPEARHLIVPIEPRAEPRRRARAPLQHHELLRRQLGAVDVHVLRPQLVCRAFPFTPHDQLHLCCAEKPPEHARPSPQRVPPGLGHWPADALQALAPLRHGAHRPEHAPHAVPRAAGEARLLVAAPEAASFSAPVAAAGPAAPPVRRGEGAARLAGSSTGPSLPCVGIVVVVVLLLILVLVIRGLEEGAAGLGEGDHGRVVARLQRQRLGAAVAVAVACGLVVGGGRGELGGVVRGSVVVLDDGGGGIHHSSSPGWRGDGGAGRRVGVRVDGVAEGGRGERANDGEWRRGGGGGGRGRGRQRGERDAGEVERDGARERVGEWRANVLRRERVVAGSSGHGRKRLQRRGEQ</sequence>
<reference evidence="3" key="1">
    <citation type="journal article" date="2009" name="PLoS Genet.">
        <title>Sequencing, mapping, and analysis of 27,455 maize full-length cDNAs.</title>
        <authorList>
            <person name="Soderlund C."/>
            <person name="Descour A."/>
            <person name="Kudrna D."/>
            <person name="Bomhoff M."/>
            <person name="Boyd L."/>
            <person name="Currie J."/>
            <person name="Angelova A."/>
            <person name="Collura K."/>
            <person name="Wissotski M."/>
            <person name="Ashley E."/>
            <person name="Morrow D."/>
            <person name="Fernandes J."/>
            <person name="Walbot V."/>
            <person name="Yu Y."/>
        </authorList>
    </citation>
    <scope>NUCLEOTIDE SEQUENCE</scope>
    <source>
        <strain evidence="3">B73</strain>
    </source>
</reference>
<keyword evidence="2" id="KW-1133">Transmembrane helix</keyword>
<protein>
    <submittedName>
        <fullName evidence="3">Uncharacterized protein</fullName>
    </submittedName>
</protein>
<feature type="compositionally biased region" description="Basic and acidic residues" evidence="1">
    <location>
        <begin position="307"/>
        <end position="325"/>
    </location>
</feature>
<dbReference type="AlphaFoldDB" id="C4J2L0"/>